<protein>
    <submittedName>
        <fullName evidence="1">Uncharacterized protein</fullName>
    </submittedName>
</protein>
<dbReference type="AlphaFoldDB" id="V2XSV4"/>
<dbReference type="OrthoDB" id="3028952at2759"/>
<evidence type="ECO:0000313" key="2">
    <source>
        <dbReference type="Proteomes" id="UP000017559"/>
    </source>
</evidence>
<accession>V2XSV4</accession>
<dbReference type="Proteomes" id="UP000017559">
    <property type="component" value="Unassembled WGS sequence"/>
</dbReference>
<sequence length="578" mass="66501">MSFNNSSGFSFSGENYTLNHVQGNQVHHTNQTISGGVIHVHNQNTAQVTERTRYDEFDVVKTGHVIGMKDLGSVDLSEWDWHWQNGKIFQQRRKSARKTIATVGIHPDRQSKFTAITYEGEDAQEAWEDDFKQFSHASRTDFFQLFGINRSDIPMLIFHHELIPAAHFYTGSLWMNIYIHYLRKERGCSEKNLWLNTSSGVLCKGPTGPNLTAWHFDTDASAIQALPSSLDMLEEETSVAFFSKFGSNVDSGILECARWLYEYTYLDDLFPNTTEDHQHEDNNHPQLTIDHPYLGDLWRNLPHHLPIDIIGGLRFDTVYSPSLEPVARWPPEAPELRKWRDVDGFAEETRIDGGLTRFKLIGRGGKVHLKAAFDWETFWKGWLSQSSRVFNPLKTTGHQESFFVVDPPWTLRLQPTQQEYEAYGGLPAFFDLCDAVDETQPIYLFLYPPPMSISEPISWIDGRTHFWSFDEYGRSRIPKEEWARRGIPILAPYTDPYILLRSCPTHIYSALRNWQIARGFDPSTADWARECGYPEYEIIGAKKDDRFEEIPEQPEKSGWSLSRLWTAIPGSDISACAC</sequence>
<comment type="caution">
    <text evidence="1">The sequence shown here is derived from an EMBL/GenBank/DDBJ whole genome shotgun (WGS) entry which is preliminary data.</text>
</comment>
<organism evidence="1 2">
    <name type="scientific">Moniliophthora roreri (strain MCA 2997)</name>
    <name type="common">Cocoa frosty pod rot fungus</name>
    <name type="synonym">Crinipellis roreri</name>
    <dbReference type="NCBI Taxonomy" id="1381753"/>
    <lineage>
        <taxon>Eukaryota</taxon>
        <taxon>Fungi</taxon>
        <taxon>Dikarya</taxon>
        <taxon>Basidiomycota</taxon>
        <taxon>Agaricomycotina</taxon>
        <taxon>Agaricomycetes</taxon>
        <taxon>Agaricomycetidae</taxon>
        <taxon>Agaricales</taxon>
        <taxon>Marasmiineae</taxon>
        <taxon>Marasmiaceae</taxon>
        <taxon>Moniliophthora</taxon>
    </lineage>
</organism>
<reference evidence="1 2" key="1">
    <citation type="journal article" date="2014" name="BMC Genomics">
        <title>Genome and secretome analysis of the hemibiotrophic fungal pathogen, Moniliophthora roreri, which causes frosty pod rot disease of cacao: mechanisms of the biotrophic and necrotrophic phases.</title>
        <authorList>
            <person name="Meinhardt L.W."/>
            <person name="Costa G.G.L."/>
            <person name="Thomazella D.P.T."/>
            <person name="Teixeira P.J.P.L."/>
            <person name="Carazzolle M.F."/>
            <person name="Schuster S.C."/>
            <person name="Carlson J.E."/>
            <person name="Guiltinan M.J."/>
            <person name="Mieczkowski P."/>
            <person name="Farmer A."/>
            <person name="Ramaraj T."/>
            <person name="Crozier J."/>
            <person name="Davis R.E."/>
            <person name="Shao J."/>
            <person name="Melnick R.L."/>
            <person name="Pereira G.A.G."/>
            <person name="Bailey B.A."/>
        </authorList>
    </citation>
    <scope>NUCLEOTIDE SEQUENCE [LARGE SCALE GENOMIC DNA]</scope>
    <source>
        <strain evidence="1 2">MCA 2997</strain>
    </source>
</reference>
<gene>
    <name evidence="1" type="ORF">Moror_14386</name>
</gene>
<dbReference type="EMBL" id="AWSO01001890">
    <property type="protein sequence ID" value="ESK82519.1"/>
    <property type="molecule type" value="Genomic_DNA"/>
</dbReference>
<dbReference type="KEGG" id="mrr:Moror_14386"/>
<dbReference type="HOGENOM" id="CLU_023750_1_0_1"/>
<name>V2XSV4_MONRO</name>
<proteinExistence type="predicted"/>
<keyword evidence="2" id="KW-1185">Reference proteome</keyword>
<evidence type="ECO:0000313" key="1">
    <source>
        <dbReference type="EMBL" id="ESK82519.1"/>
    </source>
</evidence>